<feature type="domain" description="FAD-binding" evidence="2">
    <location>
        <begin position="7"/>
        <end position="353"/>
    </location>
</feature>
<protein>
    <submittedName>
        <fullName evidence="3">Monooxygenase FAD-binding protein</fullName>
    </submittedName>
</protein>
<dbReference type="KEGG" id="sna:Snas_5898"/>
<organism evidence="3 4">
    <name type="scientific">Stackebrandtia nassauensis (strain DSM 44728 / CIP 108903 / NRRL B-16338 / NBRC 102104 / LLR-40K-21)</name>
    <dbReference type="NCBI Taxonomy" id="446470"/>
    <lineage>
        <taxon>Bacteria</taxon>
        <taxon>Bacillati</taxon>
        <taxon>Actinomycetota</taxon>
        <taxon>Actinomycetes</taxon>
        <taxon>Glycomycetales</taxon>
        <taxon>Glycomycetaceae</taxon>
        <taxon>Stackebrandtia</taxon>
    </lineage>
</organism>
<dbReference type="HOGENOM" id="CLU_033626_0_0_11"/>
<name>D3PZZ7_STANL</name>
<evidence type="ECO:0000313" key="4">
    <source>
        <dbReference type="Proteomes" id="UP000000844"/>
    </source>
</evidence>
<dbReference type="OrthoDB" id="9791689at2"/>
<keyword evidence="1" id="KW-0560">Oxidoreductase</keyword>
<evidence type="ECO:0000256" key="1">
    <source>
        <dbReference type="ARBA" id="ARBA00023002"/>
    </source>
</evidence>
<keyword evidence="4" id="KW-1185">Reference proteome</keyword>
<dbReference type="InterPro" id="IPR036188">
    <property type="entry name" value="FAD/NAD-bd_sf"/>
</dbReference>
<dbReference type="PANTHER" id="PTHR43476">
    <property type="entry name" value="3-(3-HYDROXY-PHENYL)PROPIONATE/3-HYDROXYCINNAMIC ACID HYDROXYLASE"/>
    <property type="match status" value="1"/>
</dbReference>
<dbReference type="RefSeq" id="WP_013021097.1">
    <property type="nucleotide sequence ID" value="NC_013947.1"/>
</dbReference>
<dbReference type="InterPro" id="IPR002938">
    <property type="entry name" value="FAD-bd"/>
</dbReference>
<dbReference type="Gene3D" id="3.50.50.60">
    <property type="entry name" value="FAD/NAD(P)-binding domain"/>
    <property type="match status" value="2"/>
</dbReference>
<keyword evidence="3" id="KW-0503">Monooxygenase</keyword>
<dbReference type="SUPFAM" id="SSF51905">
    <property type="entry name" value="FAD/NAD(P)-binding domain"/>
    <property type="match status" value="1"/>
</dbReference>
<proteinExistence type="predicted"/>
<dbReference type="EMBL" id="CP001778">
    <property type="protein sequence ID" value="ADD45526.1"/>
    <property type="molecule type" value="Genomic_DNA"/>
</dbReference>
<dbReference type="AlphaFoldDB" id="D3PZZ7"/>
<dbReference type="eggNOG" id="COG0654">
    <property type="taxonomic scope" value="Bacteria"/>
</dbReference>
<gene>
    <name evidence="3" type="ordered locus">Snas_5898</name>
</gene>
<dbReference type="Pfam" id="PF01494">
    <property type="entry name" value="FAD_binding_3"/>
    <property type="match status" value="1"/>
</dbReference>
<dbReference type="GO" id="GO:0071949">
    <property type="term" value="F:FAD binding"/>
    <property type="evidence" value="ECO:0007669"/>
    <property type="project" value="InterPro"/>
</dbReference>
<dbReference type="GO" id="GO:0004497">
    <property type="term" value="F:monooxygenase activity"/>
    <property type="evidence" value="ECO:0007669"/>
    <property type="project" value="UniProtKB-KW"/>
</dbReference>
<evidence type="ECO:0000259" key="2">
    <source>
        <dbReference type="Pfam" id="PF01494"/>
    </source>
</evidence>
<dbReference type="InterPro" id="IPR050631">
    <property type="entry name" value="PheA/TfdB_FAD_monoxygenase"/>
</dbReference>
<dbReference type="Proteomes" id="UP000000844">
    <property type="component" value="Chromosome"/>
</dbReference>
<evidence type="ECO:0000313" key="3">
    <source>
        <dbReference type="EMBL" id="ADD45526.1"/>
    </source>
</evidence>
<reference evidence="3 4" key="1">
    <citation type="journal article" date="2009" name="Stand. Genomic Sci.">
        <title>Complete genome sequence of Stackebrandtia nassauensis type strain (LLR-40K-21).</title>
        <authorList>
            <person name="Munk C."/>
            <person name="Lapidus A."/>
            <person name="Copeland A."/>
            <person name="Jando M."/>
            <person name="Mayilraj S."/>
            <person name="Glavina Del Rio T."/>
            <person name="Nolan M."/>
            <person name="Chen F."/>
            <person name="Lucas S."/>
            <person name="Tice H."/>
            <person name="Cheng J.F."/>
            <person name="Han C."/>
            <person name="Detter J.C."/>
            <person name="Bruce D."/>
            <person name="Goodwin L."/>
            <person name="Chain P."/>
            <person name="Pitluck S."/>
            <person name="Goker M."/>
            <person name="Ovchinikova G."/>
            <person name="Pati A."/>
            <person name="Ivanova N."/>
            <person name="Mavromatis K."/>
            <person name="Chen A."/>
            <person name="Palaniappan K."/>
            <person name="Land M."/>
            <person name="Hauser L."/>
            <person name="Chang Y.J."/>
            <person name="Jeffries C.D."/>
            <person name="Bristow J."/>
            <person name="Eisen J.A."/>
            <person name="Markowitz V."/>
            <person name="Hugenholtz P."/>
            <person name="Kyrpides N.C."/>
            <person name="Klenk H.P."/>
        </authorList>
    </citation>
    <scope>NUCLEOTIDE SEQUENCE [LARGE SCALE GENOMIC DNA]</scope>
    <source>
        <strain evidence="4">DSM 44728 / CIP 108903 / NRRL B-16338 / NBRC 102104 / LLR-40K-21</strain>
    </source>
</reference>
<dbReference type="PRINTS" id="PR00420">
    <property type="entry name" value="RNGMNOXGNASE"/>
</dbReference>
<dbReference type="PANTHER" id="PTHR43476:SF5">
    <property type="entry name" value="FAD-DEPENDENT MONOOXYGENASE"/>
    <property type="match status" value="1"/>
</dbReference>
<accession>D3PZZ7</accession>
<sequence length="408" mass="44302">MSHNETATVCVVGGGPAGAMLSLLLARAGIKVTLLEKHEDFLRDFRGDTVHPSTLAVLDQLGLSERFHALPHRKISGIDLLKDGSRSEVANFGRLKVRHPYIAMIPQWDFLDFLTGEAARYPNFTLRMNTRFTDVLTAEGRVRGVTYRGPDGEGSIRAGLVVAADGRHSDAREALGLRARQRGVAIDVVLFRISRRDDDPDERITVRVGGGDILGLIDRGDYWQAFVEIPKGTGIRELRAAGIEAFREQVTRLAPFLADRVGEIASMDSLNFLDVQATRLPRWHVPGALVIGDAAHCMSPVGGVGINLAIQDAVATANLLTEPLLRAQRHGTAPPTRALAAVRRRRALPASVIQVLQDAAIRYDPATIADRGRTSRAGSSLAQRLLGRVIGMGLRPESVRNGRILAPS</sequence>